<keyword evidence="3" id="KW-1185">Reference proteome</keyword>
<feature type="domain" description="Cysteine-rich CPCC" evidence="1">
    <location>
        <begin position="5"/>
        <end position="80"/>
    </location>
</feature>
<comment type="caution">
    <text evidence="2">The sequence shown here is derived from an EMBL/GenBank/DDBJ whole genome shotgun (WGS) entry which is preliminary data.</text>
</comment>
<dbReference type="InterPro" id="IPR025983">
    <property type="entry name" value="Cys_rich_CPCC"/>
</dbReference>
<dbReference type="RefSeq" id="WP_117003761.1">
    <property type="nucleotide sequence ID" value="NZ_BMJS01000040.1"/>
</dbReference>
<dbReference type="AlphaFoldDB" id="A0A8J3EA36"/>
<name>A0A8J3EA36_9GAMM</name>
<dbReference type="EMBL" id="BMJS01000040">
    <property type="protein sequence ID" value="GGG06126.1"/>
    <property type="molecule type" value="Genomic_DNA"/>
</dbReference>
<evidence type="ECO:0000313" key="3">
    <source>
        <dbReference type="Proteomes" id="UP000636949"/>
    </source>
</evidence>
<organism evidence="2 3">
    <name type="scientific">Cysteiniphilum litorale</name>
    <dbReference type="NCBI Taxonomy" id="2056700"/>
    <lineage>
        <taxon>Bacteria</taxon>
        <taxon>Pseudomonadati</taxon>
        <taxon>Pseudomonadota</taxon>
        <taxon>Gammaproteobacteria</taxon>
        <taxon>Thiotrichales</taxon>
        <taxon>Fastidiosibacteraceae</taxon>
        <taxon>Cysteiniphilum</taxon>
    </lineage>
</organism>
<dbReference type="OrthoDB" id="1456570at2"/>
<protein>
    <submittedName>
        <fullName evidence="2">Membrane protein</fullName>
    </submittedName>
</protein>
<reference evidence="2" key="2">
    <citation type="submission" date="2020-09" db="EMBL/GenBank/DDBJ databases">
        <authorList>
            <person name="Sun Q."/>
            <person name="Zhou Y."/>
        </authorList>
    </citation>
    <scope>NUCLEOTIDE SEQUENCE</scope>
    <source>
        <strain evidence="2">CGMCC 1.15758</strain>
    </source>
</reference>
<evidence type="ECO:0000259" key="1">
    <source>
        <dbReference type="Pfam" id="PF14206"/>
    </source>
</evidence>
<accession>A0A8J3EA36</accession>
<gene>
    <name evidence="2" type="ORF">GCM10010995_24510</name>
</gene>
<proteinExistence type="predicted"/>
<dbReference type="Pfam" id="PF14206">
    <property type="entry name" value="Cys_rich_CPCC"/>
    <property type="match status" value="1"/>
</dbReference>
<sequence length="89" mass="10129">MSNKYACPCCGFLTYDDEPNGTFEICPVCFWEDDDTQNKDPKYCGGANKISLEEARQNFVKYGAINLNLVNSVRSPHADEYNSNYKIED</sequence>
<reference evidence="2" key="1">
    <citation type="journal article" date="2014" name="Int. J. Syst. Evol. Microbiol.">
        <title>Complete genome sequence of Corynebacterium casei LMG S-19264T (=DSM 44701T), isolated from a smear-ripened cheese.</title>
        <authorList>
            <consortium name="US DOE Joint Genome Institute (JGI-PGF)"/>
            <person name="Walter F."/>
            <person name="Albersmeier A."/>
            <person name="Kalinowski J."/>
            <person name="Ruckert C."/>
        </authorList>
    </citation>
    <scope>NUCLEOTIDE SEQUENCE</scope>
    <source>
        <strain evidence="2">CGMCC 1.15758</strain>
    </source>
</reference>
<dbReference type="Proteomes" id="UP000636949">
    <property type="component" value="Unassembled WGS sequence"/>
</dbReference>
<evidence type="ECO:0000313" key="2">
    <source>
        <dbReference type="EMBL" id="GGG06126.1"/>
    </source>
</evidence>